<dbReference type="Pfam" id="PF25036">
    <property type="entry name" value="VPS13_VAB"/>
    <property type="match status" value="1"/>
</dbReference>
<feature type="domain" description="Vacuolar protein sorting-associated protein 13 VPS13 adaptor binding" evidence="2">
    <location>
        <begin position="99"/>
        <end position="440"/>
    </location>
</feature>
<dbReference type="GO" id="GO:0006623">
    <property type="term" value="P:protein targeting to vacuole"/>
    <property type="evidence" value="ECO:0007669"/>
    <property type="project" value="TreeGrafter"/>
</dbReference>
<protein>
    <recommendedName>
        <fullName evidence="2">Vacuolar protein sorting-associated protein 13 VPS13 adaptor binding domain-containing protein</fullName>
    </recommendedName>
</protein>
<dbReference type="InterPro" id="IPR009543">
    <property type="entry name" value="VPS13_VAB"/>
</dbReference>
<keyword evidence="4" id="KW-1185">Reference proteome</keyword>
<dbReference type="InterPro" id="IPR026847">
    <property type="entry name" value="VPS13"/>
</dbReference>
<accession>K3X4F3</accession>
<reference evidence="4" key="1">
    <citation type="journal article" date="2010" name="Genome Biol.">
        <title>Genome sequence of the necrotrophic plant pathogen Pythium ultimum reveals original pathogenicity mechanisms and effector repertoire.</title>
        <authorList>
            <person name="Levesque C.A."/>
            <person name="Brouwer H."/>
            <person name="Cano L."/>
            <person name="Hamilton J.P."/>
            <person name="Holt C."/>
            <person name="Huitema E."/>
            <person name="Raffaele S."/>
            <person name="Robideau G.P."/>
            <person name="Thines M."/>
            <person name="Win J."/>
            <person name="Zerillo M.M."/>
            <person name="Beakes G.W."/>
            <person name="Boore J.L."/>
            <person name="Busam D."/>
            <person name="Dumas B."/>
            <person name="Ferriera S."/>
            <person name="Fuerstenberg S.I."/>
            <person name="Gachon C.M."/>
            <person name="Gaulin E."/>
            <person name="Govers F."/>
            <person name="Grenville-Briggs L."/>
            <person name="Horner N."/>
            <person name="Hostetler J."/>
            <person name="Jiang R.H."/>
            <person name="Johnson J."/>
            <person name="Krajaejun T."/>
            <person name="Lin H."/>
            <person name="Meijer H.J."/>
            <person name="Moore B."/>
            <person name="Morris P."/>
            <person name="Phuntmart V."/>
            <person name="Puiu D."/>
            <person name="Shetty J."/>
            <person name="Stajich J.E."/>
            <person name="Tripathy S."/>
            <person name="Wawra S."/>
            <person name="van West P."/>
            <person name="Whitty B.R."/>
            <person name="Coutinho P.M."/>
            <person name="Henrissat B."/>
            <person name="Martin F."/>
            <person name="Thomas P.D."/>
            <person name="Tyler B.M."/>
            <person name="De Vries R.P."/>
            <person name="Kamoun S."/>
            <person name="Yandell M."/>
            <person name="Tisserat N."/>
            <person name="Buell C.R."/>
        </authorList>
    </citation>
    <scope>NUCLEOTIDE SEQUENCE</scope>
    <source>
        <strain evidence="4">DAOM:BR144</strain>
    </source>
</reference>
<dbReference type="OMA" id="SASEMHR"/>
<reference evidence="3" key="3">
    <citation type="submission" date="2015-02" db="UniProtKB">
        <authorList>
            <consortium name="EnsemblProtists"/>
        </authorList>
    </citation>
    <scope>IDENTIFICATION</scope>
    <source>
        <strain evidence="3">DAOM BR144</strain>
    </source>
</reference>
<dbReference type="EMBL" id="GL376621">
    <property type="status" value="NOT_ANNOTATED_CDS"/>
    <property type="molecule type" value="Genomic_DNA"/>
</dbReference>
<dbReference type="Proteomes" id="UP000019132">
    <property type="component" value="Unassembled WGS sequence"/>
</dbReference>
<evidence type="ECO:0000313" key="4">
    <source>
        <dbReference type="Proteomes" id="UP000019132"/>
    </source>
</evidence>
<dbReference type="VEuPathDB" id="FungiDB:PYU1_G012076"/>
<dbReference type="eggNOG" id="KOG1809">
    <property type="taxonomic scope" value="Eukaryota"/>
</dbReference>
<evidence type="ECO:0000256" key="1">
    <source>
        <dbReference type="ARBA" id="ARBA00006545"/>
    </source>
</evidence>
<dbReference type="GO" id="GO:0045053">
    <property type="term" value="P:protein retention in Golgi apparatus"/>
    <property type="evidence" value="ECO:0007669"/>
    <property type="project" value="TreeGrafter"/>
</dbReference>
<evidence type="ECO:0000313" key="3">
    <source>
        <dbReference type="EnsemblProtists" id="PYU1_T012102"/>
    </source>
</evidence>
<name>K3X4F3_GLOUD</name>
<sequence length="1364" mass="152878">MLPKSDKAMVLMTGNKISVPLSAMFGDEKQSVIIKVDGCKPTVIADLGKLAAGSSIMTLEPEDGSTSGYCFYVNIVSFMRKVYREDYQNVITRGNATQDSELQTYATKYQICLHSCLVFENTLPIRVQFKVVAQKSALQAESVLRAGTLSPGEEVHLHEFQKNAQLLLRLPEMDSIWTRAINLGDCIFREGMDRSVRSMLGAAGHWDPIVEFIPSLQSSDVIFKNEEDTDSKKVISRLDFTAADDGSPRVVLYCSLWIYNQSHVQTMLFRCADEINPHVLHAPQLVPQRPVPRLMDCPGLAFEMSTIIDHEVSRWSEKIHSTVVGIQAPIALKFGSKLGPKSRNEIGISIQRPMGQFHRTTQVVVTSRFVFVNKTNSAFKVSQNGRDNDRVVELPTVSKSGEPTTCHFDFDASAKNTKREVYIRMDHSGAEWSGPFSVVEEKEFPLKLKGAVPKRWGESGSDEFERDGFSLSDVHMPRLRVRISTVGASMVVTLMKDDPPMYLICNQSSSDLLVNQVYSSDETVIIQSMEYVPFAWLKPDGARRVSCRAVAPGQHHSSSPVSRVYDFANLDREKRADGLKFWLFGEQIKNISAEILVERSSRVLVFRDQYLDIPPSYILEVKVIAARLKNDISLRQDALAEFLVETDHQSPIAIESKEVKTAHVYRFDSDMEFECTSRPKKLMLNFYENQRDVVTRELAASLIGIDDENLFHCSQLHNDMTLPPSPMDGEGAGPFEMMRTPLGSPTTREQAVSEGASLPRHRPFYEKDDSFVGEPLHLSDAERVSVSSSETSEAEERHADILKESSGVVEIRIPKKAWSRFGVGAKRSLAWSYNNGEQAKRSLGRREGHWWEMRHPETGEIVGEVQVALKFRTSEREHTHPTNIFNVGLSIPSIGVSFLHNANSNMVEVAYLSMQRMGLLYSRVGGSSEIIFSLGNLQMDNQMDAEVVLGPKVHRVKEGVSVRLRDRWRNAINYRYRGIFEQLDTTSMSVVQFRMLWNSSCTAGEVTHYELIELIMQEVEISTDEKFVVNLITVFQGLEGLTSPHTFEEIVNTQLDYANSGSGAASSGSGGAAADENGAAITDGIYIEELNIESIRLKFSMELNGGRHIKTLGPSGRRLAVYLPESNVKDFRLYLTKLTFNHLYEPKSSVIEKVTRRYQQQAVILVLRGLHTVSVYANPFRIVYRLGHGLVELVRMPARGLASGSPVELITGAYLGVRSLAMNTISASYEIVAGATGIFGAFLSPLVPESKRKAFDEDLIGFQRAVIEEVDSFDAAEERTMTKVIVRKPRVFDPAGVGLLTVYGPGSVPLEEQDRIDHKAVVLLQHWWRRRRRANLIYEEALRLRPEIGRVSARHAHGLTCAIM</sequence>
<dbReference type="HOGENOM" id="CLU_256811_0_0_1"/>
<organism evidence="3 4">
    <name type="scientific">Globisporangium ultimum (strain ATCC 200006 / CBS 805.95 / DAOM BR144)</name>
    <name type="common">Pythium ultimum</name>
    <dbReference type="NCBI Taxonomy" id="431595"/>
    <lineage>
        <taxon>Eukaryota</taxon>
        <taxon>Sar</taxon>
        <taxon>Stramenopiles</taxon>
        <taxon>Oomycota</taxon>
        <taxon>Peronosporomycetes</taxon>
        <taxon>Pythiales</taxon>
        <taxon>Pythiaceae</taxon>
        <taxon>Globisporangium</taxon>
    </lineage>
</organism>
<evidence type="ECO:0000259" key="2">
    <source>
        <dbReference type="Pfam" id="PF25036"/>
    </source>
</evidence>
<comment type="similarity">
    <text evidence="1">Belongs to the VPS13 family.</text>
</comment>
<dbReference type="PANTHER" id="PTHR16166">
    <property type="entry name" value="VACUOLAR PROTEIN SORTING-ASSOCIATED PROTEIN VPS13"/>
    <property type="match status" value="1"/>
</dbReference>
<proteinExistence type="inferred from homology"/>
<dbReference type="InParanoid" id="K3X4F3"/>
<dbReference type="EnsemblProtists" id="PYU1_T012102">
    <property type="protein sequence ID" value="PYU1_T012102"/>
    <property type="gene ID" value="PYU1_G012076"/>
</dbReference>
<reference evidence="4" key="2">
    <citation type="submission" date="2010-04" db="EMBL/GenBank/DDBJ databases">
        <authorList>
            <person name="Buell R."/>
            <person name="Hamilton J."/>
            <person name="Hostetler J."/>
        </authorList>
    </citation>
    <scope>NUCLEOTIDE SEQUENCE [LARGE SCALE GENOMIC DNA]</scope>
    <source>
        <strain evidence="4">DAOM:BR144</strain>
    </source>
</reference>
<dbReference type="PANTHER" id="PTHR16166:SF93">
    <property type="entry name" value="INTERMEMBRANE LIPID TRANSFER PROTEIN VPS13"/>
    <property type="match status" value="1"/>
</dbReference>